<dbReference type="HOGENOM" id="CLU_678261_0_0_1"/>
<evidence type="ECO:0000313" key="2">
    <source>
        <dbReference type="EMBL" id="ELQ74206.1"/>
    </source>
</evidence>
<organism evidence="2 3">
    <name type="scientific">Trachipleistophora hominis</name>
    <name type="common">Microsporidian parasite</name>
    <dbReference type="NCBI Taxonomy" id="72359"/>
    <lineage>
        <taxon>Eukaryota</taxon>
        <taxon>Fungi</taxon>
        <taxon>Fungi incertae sedis</taxon>
        <taxon>Microsporidia</taxon>
        <taxon>Pleistophoridae</taxon>
        <taxon>Trachipleistophora</taxon>
    </lineage>
</organism>
<protein>
    <submittedName>
        <fullName evidence="2">Uncharacterized protein</fullName>
    </submittedName>
</protein>
<name>L7JT58_TRAHO</name>
<dbReference type="VEuPathDB" id="MicrosporidiaDB:THOM_2857"/>
<dbReference type="OrthoDB" id="10350542at2759"/>
<reference evidence="2 3" key="1">
    <citation type="journal article" date="2012" name="PLoS Pathog.">
        <title>The genome of the obligate intracellular parasite Trachipleistophora hominis: new insights into microsporidian genome dynamics and reductive evolution.</title>
        <authorList>
            <person name="Heinz E."/>
            <person name="Williams T.A."/>
            <person name="Nakjang S."/>
            <person name="Noel C.J."/>
            <person name="Swan D.C."/>
            <person name="Goldberg A.V."/>
            <person name="Harris S.R."/>
            <person name="Weinmaier T."/>
            <person name="Markert S."/>
            <person name="Becher D."/>
            <person name="Bernhardt J."/>
            <person name="Dagan T."/>
            <person name="Hacker C."/>
            <person name="Lucocq J.M."/>
            <person name="Schweder T."/>
            <person name="Rattei T."/>
            <person name="Hall N."/>
            <person name="Hirt R.P."/>
            <person name="Embley T.M."/>
        </authorList>
    </citation>
    <scope>NUCLEOTIDE SEQUENCE [LARGE SCALE GENOMIC DNA]</scope>
</reference>
<feature type="transmembrane region" description="Helical" evidence="1">
    <location>
        <begin position="325"/>
        <end position="342"/>
    </location>
</feature>
<feature type="transmembrane region" description="Helical" evidence="1">
    <location>
        <begin position="88"/>
        <end position="106"/>
    </location>
</feature>
<evidence type="ECO:0000256" key="1">
    <source>
        <dbReference type="SAM" id="Phobius"/>
    </source>
</evidence>
<keyword evidence="1" id="KW-1133">Transmembrane helix</keyword>
<keyword evidence="3" id="KW-1185">Reference proteome</keyword>
<dbReference type="AlphaFoldDB" id="L7JT58"/>
<sequence>MQRFLELNLDLEKYYQLARDITNKRINNYTALQYYKTEEDIKYLFKINSLKVFGEVKGTLQMLVESAGEDEKQIIDFLLRRKRTYKSALLVILCILSFKFVIHARGRKNRKKNTSSYKFKFETNEEAFLYYLYIVNNVDKRYISILNKKIRQLPLRMAFIAAYLLKCDELMKQVLDRWHEDYKVPQYVFEVYEPSYEYISTKMITLPNRDLLNILRIVNIDRIRIVKSFLNECMKQFMVTNDEKLLNRNLSFNEICLEVSMSENVFKYPDENSFICQKERKETKKATADEVERRTNHTDVYDEVGECASKEHHLKCSNIQIMKKIVYAWLRFLLITNNYLLFMDMFEKLREDSCPEYKVLKEIHNRITNVLKGQPPNFSDILSSYHENNEFSLVSLQDLGEYLCKIRIV</sequence>
<proteinExistence type="predicted"/>
<evidence type="ECO:0000313" key="3">
    <source>
        <dbReference type="Proteomes" id="UP000011185"/>
    </source>
</evidence>
<keyword evidence="1" id="KW-0812">Transmembrane</keyword>
<gene>
    <name evidence="2" type="ORF">THOM_2857</name>
</gene>
<dbReference type="Proteomes" id="UP000011185">
    <property type="component" value="Unassembled WGS sequence"/>
</dbReference>
<keyword evidence="1" id="KW-0472">Membrane</keyword>
<dbReference type="EMBL" id="JH994060">
    <property type="protein sequence ID" value="ELQ74206.1"/>
    <property type="molecule type" value="Genomic_DNA"/>
</dbReference>
<dbReference type="OMA" id="IVYAWLR"/>
<dbReference type="InParanoid" id="L7JT58"/>
<accession>L7JT58</accession>